<evidence type="ECO:0000256" key="1">
    <source>
        <dbReference type="ARBA" id="ARBA00010884"/>
    </source>
</evidence>
<evidence type="ECO:0000256" key="3">
    <source>
        <dbReference type="ARBA" id="ARBA00022801"/>
    </source>
</evidence>
<dbReference type="PIRSF" id="PIRSF005211">
    <property type="entry name" value="Ab_hydro_YheT"/>
    <property type="match status" value="1"/>
</dbReference>
<feature type="active site" description="Charge relay system" evidence="4">
    <location>
        <position position="264"/>
    </location>
</feature>
<comment type="similarity">
    <text evidence="1">Belongs to the AB hydrolase superfamily. AB hydrolase 4 family.</text>
</comment>
<keyword evidence="3" id="KW-0378">Hydrolase</keyword>
<dbReference type="PANTHER" id="PTHR10794:SF94">
    <property type="entry name" value="ESTERASE YHET-RELATED"/>
    <property type="match status" value="1"/>
</dbReference>
<dbReference type="GO" id="GO:0034338">
    <property type="term" value="F:short-chain carboxylesterase activity"/>
    <property type="evidence" value="ECO:0007669"/>
    <property type="project" value="TreeGrafter"/>
</dbReference>
<evidence type="ECO:0000259" key="5">
    <source>
        <dbReference type="Pfam" id="PF00561"/>
    </source>
</evidence>
<gene>
    <name evidence="6" type="ORF">SAMN04488519_11126</name>
</gene>
<protein>
    <recommendedName>
        <fullName evidence="5">AB hydrolase-1 domain-containing protein</fullName>
    </recommendedName>
</protein>
<accession>A0A1I5J2S9</accession>
<evidence type="ECO:0000256" key="4">
    <source>
        <dbReference type="PIRSR" id="PIRSR005211-1"/>
    </source>
</evidence>
<keyword evidence="2" id="KW-0719">Serine esterase</keyword>
<dbReference type="InterPro" id="IPR012020">
    <property type="entry name" value="ABHD4"/>
</dbReference>
<dbReference type="RefSeq" id="WP_091655289.1">
    <property type="nucleotide sequence ID" value="NZ_FOVW01000011.1"/>
</dbReference>
<dbReference type="EMBL" id="FOVW01000011">
    <property type="protein sequence ID" value="SFO67022.1"/>
    <property type="molecule type" value="Genomic_DNA"/>
</dbReference>
<dbReference type="AlphaFoldDB" id="A0A1I5J2S9"/>
<dbReference type="InterPro" id="IPR000073">
    <property type="entry name" value="AB_hydrolase_1"/>
</dbReference>
<dbReference type="Proteomes" id="UP000199564">
    <property type="component" value="Unassembled WGS sequence"/>
</dbReference>
<name>A0A1I5J2S9_9BACT</name>
<evidence type="ECO:0000256" key="2">
    <source>
        <dbReference type="ARBA" id="ARBA00022487"/>
    </source>
</evidence>
<dbReference type="PROSITE" id="PS01133">
    <property type="entry name" value="UPF0017"/>
    <property type="match status" value="1"/>
</dbReference>
<feature type="domain" description="AB hydrolase-1" evidence="5">
    <location>
        <begin position="61"/>
        <end position="296"/>
    </location>
</feature>
<sequence length="319" mass="36562">MPLITQSNYKRPKWLFNGHLETIYPALFRKIELLNGQRERIKTADGDFLDLDWYKQNSSHLVIISHGLEGNSSRPYMLGMAKIFFKNGFDVLTWNYRGCGEELNKQAIFYHSGATYDLDEVVKHSMPHYDQISLIGFSLGGNLTLKYLGEQKDNNPKIKNGVAVSVPLHLSSSSKKISEGENILYSKRFLKSLREKVMKKAETHPEEIPVHFLKNIKTLSDFDDYFTGPLHGFSDAEEYYEVNSSIHFLDQIDVPTLVLNAKNDPFLSERCFPEKLGKSIPKVYFEFPKYGGHVGFSSGNNSIPYYSEQRAFEFIGMDI</sequence>
<dbReference type="InterPro" id="IPR029058">
    <property type="entry name" value="AB_hydrolase_fold"/>
</dbReference>
<organism evidence="6 7">
    <name type="scientific">Algoriphagus ornithinivorans</name>
    <dbReference type="NCBI Taxonomy" id="226506"/>
    <lineage>
        <taxon>Bacteria</taxon>
        <taxon>Pseudomonadati</taxon>
        <taxon>Bacteroidota</taxon>
        <taxon>Cytophagia</taxon>
        <taxon>Cytophagales</taxon>
        <taxon>Cyclobacteriaceae</taxon>
        <taxon>Algoriphagus</taxon>
    </lineage>
</organism>
<reference evidence="7" key="1">
    <citation type="submission" date="2016-10" db="EMBL/GenBank/DDBJ databases">
        <authorList>
            <person name="Varghese N."/>
            <person name="Submissions S."/>
        </authorList>
    </citation>
    <scope>NUCLEOTIDE SEQUENCE [LARGE SCALE GENOMIC DNA]</scope>
    <source>
        <strain evidence="7">DSM 15282</strain>
    </source>
</reference>
<feature type="active site" description="Charge relay system" evidence="4">
    <location>
        <position position="293"/>
    </location>
</feature>
<dbReference type="InterPro" id="IPR050960">
    <property type="entry name" value="AB_hydrolase_4_sf"/>
</dbReference>
<dbReference type="SUPFAM" id="SSF53474">
    <property type="entry name" value="alpha/beta-Hydrolases"/>
    <property type="match status" value="1"/>
</dbReference>
<keyword evidence="7" id="KW-1185">Reference proteome</keyword>
<proteinExistence type="inferred from homology"/>
<dbReference type="GO" id="GO:0047372">
    <property type="term" value="F:monoacylglycerol lipase activity"/>
    <property type="evidence" value="ECO:0007669"/>
    <property type="project" value="TreeGrafter"/>
</dbReference>
<dbReference type="Gene3D" id="3.40.50.1820">
    <property type="entry name" value="alpha/beta hydrolase"/>
    <property type="match status" value="1"/>
</dbReference>
<feature type="active site" description="Charge relay system" evidence="4">
    <location>
        <position position="138"/>
    </location>
</feature>
<dbReference type="PANTHER" id="PTHR10794">
    <property type="entry name" value="ABHYDROLASE DOMAIN-CONTAINING PROTEIN"/>
    <property type="match status" value="1"/>
</dbReference>
<dbReference type="InterPro" id="IPR000952">
    <property type="entry name" value="AB_hydrolase_4_CS"/>
</dbReference>
<evidence type="ECO:0000313" key="6">
    <source>
        <dbReference type="EMBL" id="SFO67022.1"/>
    </source>
</evidence>
<dbReference type="Pfam" id="PF00561">
    <property type="entry name" value="Abhydrolase_1"/>
    <property type="match status" value="1"/>
</dbReference>
<evidence type="ECO:0000313" key="7">
    <source>
        <dbReference type="Proteomes" id="UP000199564"/>
    </source>
</evidence>
<dbReference type="STRING" id="226506.SAMN04488519_11126"/>